<proteinExistence type="predicted"/>
<dbReference type="Gene3D" id="3.80.10.10">
    <property type="entry name" value="Ribonuclease Inhibitor"/>
    <property type="match status" value="2"/>
</dbReference>
<dbReference type="InterPro" id="IPR032675">
    <property type="entry name" value="LRR_dom_sf"/>
</dbReference>
<dbReference type="Pfam" id="PF13516">
    <property type="entry name" value="LRR_6"/>
    <property type="match status" value="4"/>
</dbReference>
<dbReference type="InterPro" id="IPR052201">
    <property type="entry name" value="LRR-containing_regulator"/>
</dbReference>
<keyword evidence="1" id="KW-0677">Repeat</keyword>
<dbReference type="AlphaFoldDB" id="A0A7S0QFI8"/>
<evidence type="ECO:0000313" key="2">
    <source>
        <dbReference type="EMBL" id="CAD8635701.1"/>
    </source>
</evidence>
<organism evidence="2">
    <name type="scientific">Cryptomonas curvata</name>
    <dbReference type="NCBI Taxonomy" id="233186"/>
    <lineage>
        <taxon>Eukaryota</taxon>
        <taxon>Cryptophyceae</taxon>
        <taxon>Cryptomonadales</taxon>
        <taxon>Cryptomonadaceae</taxon>
        <taxon>Cryptomonas</taxon>
    </lineage>
</organism>
<dbReference type="EMBL" id="HBEZ01024229">
    <property type="protein sequence ID" value="CAD8635701.1"/>
    <property type="molecule type" value="Transcribed_RNA"/>
</dbReference>
<dbReference type="SUPFAM" id="SSF52047">
    <property type="entry name" value="RNI-like"/>
    <property type="match status" value="1"/>
</dbReference>
<dbReference type="InterPro" id="IPR001611">
    <property type="entry name" value="Leu-rich_rpt"/>
</dbReference>
<dbReference type="SMART" id="SM00368">
    <property type="entry name" value="LRR_RI"/>
    <property type="match status" value="5"/>
</dbReference>
<name>A0A7S0QFI8_9CRYP</name>
<evidence type="ECO:0000256" key="1">
    <source>
        <dbReference type="ARBA" id="ARBA00022737"/>
    </source>
</evidence>
<reference evidence="2" key="1">
    <citation type="submission" date="2021-01" db="EMBL/GenBank/DDBJ databases">
        <authorList>
            <person name="Corre E."/>
            <person name="Pelletier E."/>
            <person name="Niang G."/>
            <person name="Scheremetjew M."/>
            <person name="Finn R."/>
            <person name="Kale V."/>
            <person name="Holt S."/>
            <person name="Cochrane G."/>
            <person name="Meng A."/>
            <person name="Brown T."/>
            <person name="Cohen L."/>
        </authorList>
    </citation>
    <scope>NUCLEOTIDE SEQUENCE</scope>
    <source>
        <strain evidence="2">CCAP979/52</strain>
    </source>
</reference>
<protein>
    <submittedName>
        <fullName evidence="2">Uncharacterized protein</fullName>
    </submittedName>
</protein>
<gene>
    <name evidence="2" type="ORF">CCUR1050_LOCUS13382</name>
</gene>
<dbReference type="PANTHER" id="PTHR24111">
    <property type="entry name" value="LEUCINE-RICH REPEAT-CONTAINING PROTEIN 34"/>
    <property type="match status" value="1"/>
</dbReference>
<dbReference type="PANTHER" id="PTHR24111:SF0">
    <property type="entry name" value="LEUCINE-RICH REPEAT-CONTAINING PROTEIN"/>
    <property type="match status" value="1"/>
</dbReference>
<accession>A0A7S0QFI8</accession>
<sequence>MELSLSIRIMSIIEIEGDEVEDILAELDGYDYTSQLNPGPSRDDCIPAKGSSALQSALKQVRDGASKLDLSHWSIRLGIQGSIALAELLRRPKLNLTTILLNCNEIGPKGSATLSEALKDNVTVTKLDLSSNNILDAGASSIADFLKVSTMLKKLELEDNGIGPPGAIALAQSLKVNSVLESLHLGENGLTDLGATCLADSLSANTALQTLWLAGNKIGNAGAGALNSGLSNNSSLKTLYLGSPRPGCTVLAWPSSLG</sequence>